<dbReference type="PANTHER" id="PTHR47691:SF3">
    <property type="entry name" value="HTH-TYPE TRANSCRIPTIONAL REGULATOR RV0890C-RELATED"/>
    <property type="match status" value="1"/>
</dbReference>
<organism evidence="2 3">
    <name type="scientific">Deinococcus metallilatus</name>
    <dbReference type="NCBI Taxonomy" id="1211322"/>
    <lineage>
        <taxon>Bacteria</taxon>
        <taxon>Thermotogati</taxon>
        <taxon>Deinococcota</taxon>
        <taxon>Deinococci</taxon>
        <taxon>Deinococcales</taxon>
        <taxon>Deinococcaceae</taxon>
        <taxon>Deinococcus</taxon>
    </lineage>
</organism>
<dbReference type="PANTHER" id="PTHR47691">
    <property type="entry name" value="REGULATOR-RELATED"/>
    <property type="match status" value="1"/>
</dbReference>
<dbReference type="InterPro" id="IPR011990">
    <property type="entry name" value="TPR-like_helical_dom_sf"/>
</dbReference>
<dbReference type="SMART" id="SM00028">
    <property type="entry name" value="TPR"/>
    <property type="match status" value="5"/>
</dbReference>
<dbReference type="Gene3D" id="3.40.50.300">
    <property type="entry name" value="P-loop containing nucleotide triphosphate hydrolases"/>
    <property type="match status" value="1"/>
</dbReference>
<dbReference type="SUPFAM" id="SSF48452">
    <property type="entry name" value="TPR-like"/>
    <property type="match status" value="3"/>
</dbReference>
<dbReference type="InterPro" id="IPR049945">
    <property type="entry name" value="AAA_22"/>
</dbReference>
<dbReference type="InterPro" id="IPR041617">
    <property type="entry name" value="TPR_MalT"/>
</dbReference>
<reference evidence="2 3" key="1">
    <citation type="submission" date="2020-08" db="EMBL/GenBank/DDBJ databases">
        <title>Genomic Encyclopedia of Type Strains, Phase IV (KMG-IV): sequencing the most valuable type-strain genomes for metagenomic binning, comparative biology and taxonomic classification.</title>
        <authorList>
            <person name="Goeker M."/>
        </authorList>
    </citation>
    <scope>NUCLEOTIDE SEQUENCE [LARGE SCALE GENOMIC DNA]</scope>
    <source>
        <strain evidence="2 3">DSM 105434</strain>
    </source>
</reference>
<dbReference type="Proteomes" id="UP000536909">
    <property type="component" value="Unassembled WGS sequence"/>
</dbReference>
<dbReference type="InterPro" id="IPR027417">
    <property type="entry name" value="P-loop_NTPase"/>
</dbReference>
<evidence type="ECO:0000313" key="2">
    <source>
        <dbReference type="EMBL" id="MBB5293553.1"/>
    </source>
</evidence>
<protein>
    <submittedName>
        <fullName evidence="2">ATPase/DNA-binding SARP family transcriptional activator</fullName>
    </submittedName>
</protein>
<accession>A0ABR6MNN1</accession>
<proteinExistence type="predicted"/>
<dbReference type="RefSeq" id="WP_129117238.1">
    <property type="nucleotide sequence ID" value="NZ_BSUI01000012.1"/>
</dbReference>
<dbReference type="EMBL" id="JACHFV010000001">
    <property type="protein sequence ID" value="MBB5293553.1"/>
    <property type="molecule type" value="Genomic_DNA"/>
</dbReference>
<evidence type="ECO:0000259" key="1">
    <source>
        <dbReference type="SMART" id="SM01043"/>
    </source>
</evidence>
<dbReference type="InterPro" id="IPR005158">
    <property type="entry name" value="BTAD"/>
</dbReference>
<dbReference type="InterPro" id="IPR019734">
    <property type="entry name" value="TPR_rpt"/>
</dbReference>
<dbReference type="Pfam" id="PF17874">
    <property type="entry name" value="TPR_MalT"/>
    <property type="match status" value="1"/>
</dbReference>
<dbReference type="SUPFAM" id="SSF52540">
    <property type="entry name" value="P-loop containing nucleoside triphosphate hydrolases"/>
    <property type="match status" value="1"/>
</dbReference>
<sequence>MATTLFLFGSPRLQVDGHDEAWLPDRCSQLLTYLACRTGWVGREQLQYLFWPDHAPDMARGNLRQLLSRVRARSVPGLEVERERLRWRVETDLAAFLRAVSEHRWAEALTHASGPFLAGWEGTGTGEFAAWLEREREHLCQATRAARLGRAHELEEEGCHLEAADLLQPLLEGDEFDEAALRVQVAALLKAGGRERALRTCGTFVQRLRAELGLEPTAELAGLIRTLQSPEAAAPPAPAARLSGVGLPTSAASFIGRSLELAEIARLLARPDVRLLTLTGPGGIGKTRLAVEAARGLAPSFPDGVAFVSLAALSDPALVAPGIAEGLGLPLEDRADPLGQVVRFIGAGRRLLVLDNYEHLLGGVTVALKLVRGCPNLRLIVTSRERLGLEDEWLLPLSGLDHPQEAEVGEVEGRHFDAVQLFLDRARRVRPQFTPGGDLHRLFELCRLVEGSPLALELAAVWTRSLPLAEIVREIRENLDFLTSRNPDKAGRHRSLRAVFESSWGRLTPLGQETLRRLAVFRGGFRLEAARVVTGASPAVLAALVDASLLWLGPGDRYFRHALLHQYMREKLAGHPREQRETERRHAHYYLALLGERGDAILGPEGGAALAALDGERENIRAAWDHAAAAWPGDLRPAVVQAALYYDRRARFQEGFTAYGRAARTLRGDSPSQRAFLGDVLVRQGWFAMRLGQHGEARELAARGLALVPPGSVSAMHGHNALGTIAEHTGDYAEAGRHFREALRLAGEHVLPARQADLSTHLAAVEAAQGHYREAEAHLREALVLYRKIGYHVGLAFGLAQQGNLLLALGRPEEAGAAFRQGLTLAQDLGVHQRVPPFLQGLAEVAYARGAYEEARQLGEEELERGRKEGSRSTQIAALGLLGRVSAAQGKGAAAGLHLGQALHLAWSAGETPRVLELLTALAGWQLTRGEAREALPLLLLVECHPAAEERVKELARRLRRTLEGQLPPQALAQAQADPASLNSVVTEVLAGLDSA</sequence>
<evidence type="ECO:0000313" key="3">
    <source>
        <dbReference type="Proteomes" id="UP000536909"/>
    </source>
</evidence>
<feature type="domain" description="Bacterial transcriptional activator" evidence="1">
    <location>
        <begin position="91"/>
        <end position="228"/>
    </location>
</feature>
<dbReference type="Gene3D" id="1.25.40.10">
    <property type="entry name" value="Tetratricopeptide repeat domain"/>
    <property type="match status" value="3"/>
</dbReference>
<dbReference type="Pfam" id="PF03704">
    <property type="entry name" value="BTAD"/>
    <property type="match status" value="1"/>
</dbReference>
<comment type="caution">
    <text evidence="2">The sequence shown here is derived from an EMBL/GenBank/DDBJ whole genome shotgun (WGS) entry which is preliminary data.</text>
</comment>
<dbReference type="SUPFAM" id="SSF46894">
    <property type="entry name" value="C-terminal effector domain of the bipartite response regulators"/>
    <property type="match status" value="1"/>
</dbReference>
<dbReference type="InterPro" id="IPR016032">
    <property type="entry name" value="Sig_transdc_resp-reg_C-effctor"/>
</dbReference>
<dbReference type="SMART" id="SM01043">
    <property type="entry name" value="BTAD"/>
    <property type="match status" value="1"/>
</dbReference>
<dbReference type="Pfam" id="PF13401">
    <property type="entry name" value="AAA_22"/>
    <property type="match status" value="1"/>
</dbReference>
<gene>
    <name evidence="2" type="ORF">HNQ10_000366</name>
</gene>
<name>A0ABR6MNN1_9DEIO</name>
<keyword evidence="3" id="KW-1185">Reference proteome</keyword>